<dbReference type="Gene3D" id="3.40.30.10">
    <property type="entry name" value="Glutaredoxin"/>
    <property type="match status" value="1"/>
</dbReference>
<dbReference type="EMBL" id="JAJNEC010000006">
    <property type="protein sequence ID" value="MCD2425151.1"/>
    <property type="molecule type" value="Genomic_DNA"/>
</dbReference>
<keyword evidence="3" id="KW-1185">Reference proteome</keyword>
<feature type="domain" description="Thioredoxin" evidence="1">
    <location>
        <begin position="259"/>
        <end position="392"/>
    </location>
</feature>
<evidence type="ECO:0000259" key="1">
    <source>
        <dbReference type="PROSITE" id="PS51352"/>
    </source>
</evidence>
<dbReference type="InterPro" id="IPR050553">
    <property type="entry name" value="Thioredoxin_ResA/DsbE_sf"/>
</dbReference>
<dbReference type="PROSITE" id="PS51352">
    <property type="entry name" value="THIOREDOXIN_2"/>
    <property type="match status" value="1"/>
</dbReference>
<dbReference type="RefSeq" id="WP_231007579.1">
    <property type="nucleotide sequence ID" value="NZ_JAJNEC010000006.1"/>
</dbReference>
<dbReference type="Pfam" id="PF00578">
    <property type="entry name" value="AhpC-TSA"/>
    <property type="match status" value="1"/>
</dbReference>
<name>A0ABS8PYZ0_9BACT</name>
<gene>
    <name evidence="2" type="ORF">LQ567_20365</name>
</gene>
<evidence type="ECO:0000313" key="3">
    <source>
        <dbReference type="Proteomes" id="UP001199816"/>
    </source>
</evidence>
<dbReference type="SUPFAM" id="SSF52833">
    <property type="entry name" value="Thioredoxin-like"/>
    <property type="match status" value="1"/>
</dbReference>
<sequence length="393" mass="44574">MKGLLFLIGSLLWSAIGTTQNKDSLETALFLNQLDSVHKAIGNISYHMRYTWHDGSVKDSIWVIEGDVWLMPDIRDTIFGNKFHLRSFGKLGSIDSYYNGQLYEEANHRDSSLLQVNPYLFPNDSHNPAKARSVLSLVQPLMFRKDLSSYLLSNYPYGKNPQLSFRKTKDRNIVTVMYPPNSYNASTTFTLTIAEKSMQVVEIQSVVLFNGTRQTQTWEVSGVRKNNKGNIVQQALPAMFAGYSISRPQPRKNEQYSYPLLDKTAPAFSLESINGGQVISLAALSGKYVLLDFWETWCGYCIMAFPKMKSLYEKYRSKGVEIIGITTENENQVSKLIAANRLLYLHTKGDTAVLKNYQVSGRPHYVLIGPDGKVIMGIDLERIEKILKEHLDK</sequence>
<dbReference type="CDD" id="cd02966">
    <property type="entry name" value="TlpA_like_family"/>
    <property type="match status" value="1"/>
</dbReference>
<dbReference type="PANTHER" id="PTHR42852">
    <property type="entry name" value="THIOL:DISULFIDE INTERCHANGE PROTEIN DSBE"/>
    <property type="match status" value="1"/>
</dbReference>
<dbReference type="InterPro" id="IPR036249">
    <property type="entry name" value="Thioredoxin-like_sf"/>
</dbReference>
<dbReference type="Proteomes" id="UP001199816">
    <property type="component" value="Unassembled WGS sequence"/>
</dbReference>
<accession>A0ABS8PYZ0</accession>
<organism evidence="2 3">
    <name type="scientific">Niabella pedocola</name>
    <dbReference type="NCBI Taxonomy" id="1752077"/>
    <lineage>
        <taxon>Bacteria</taxon>
        <taxon>Pseudomonadati</taxon>
        <taxon>Bacteroidota</taxon>
        <taxon>Chitinophagia</taxon>
        <taxon>Chitinophagales</taxon>
        <taxon>Chitinophagaceae</taxon>
        <taxon>Niabella</taxon>
    </lineage>
</organism>
<evidence type="ECO:0000313" key="2">
    <source>
        <dbReference type="EMBL" id="MCD2425151.1"/>
    </source>
</evidence>
<dbReference type="InterPro" id="IPR000866">
    <property type="entry name" value="AhpC/TSA"/>
</dbReference>
<comment type="caution">
    <text evidence="2">The sequence shown here is derived from an EMBL/GenBank/DDBJ whole genome shotgun (WGS) entry which is preliminary data.</text>
</comment>
<reference evidence="2 3" key="1">
    <citation type="submission" date="2021-11" db="EMBL/GenBank/DDBJ databases">
        <title>Genomic of Niabella pedocola.</title>
        <authorList>
            <person name="Wu T."/>
        </authorList>
    </citation>
    <scope>NUCLEOTIDE SEQUENCE [LARGE SCALE GENOMIC DNA]</scope>
    <source>
        <strain evidence="2 3">JCM 31011</strain>
    </source>
</reference>
<protein>
    <submittedName>
        <fullName evidence="2">TlpA family protein disulfide reductase</fullName>
    </submittedName>
</protein>
<proteinExistence type="predicted"/>
<dbReference type="PANTHER" id="PTHR42852:SF13">
    <property type="entry name" value="PROTEIN DIPZ"/>
    <property type="match status" value="1"/>
</dbReference>
<dbReference type="InterPro" id="IPR013766">
    <property type="entry name" value="Thioredoxin_domain"/>
</dbReference>